<dbReference type="EMBL" id="FCOA02000009">
    <property type="protein sequence ID" value="SAK65058.1"/>
    <property type="molecule type" value="Genomic_DNA"/>
</dbReference>
<dbReference type="RefSeq" id="WP_063963503.1">
    <property type="nucleotide sequence ID" value="NZ_FCOA02000009.1"/>
</dbReference>
<dbReference type="Gene3D" id="3.40.50.1240">
    <property type="entry name" value="Phosphoglycerate mutase-like"/>
    <property type="match status" value="1"/>
</dbReference>
<dbReference type="SMART" id="SM00855">
    <property type="entry name" value="PGAM"/>
    <property type="match status" value="1"/>
</dbReference>
<name>A0A158B4J5_9BURK</name>
<dbReference type="OrthoDB" id="7502553at2"/>
<dbReference type="AlphaFoldDB" id="A0A158B4J5"/>
<dbReference type="InterPro" id="IPR013078">
    <property type="entry name" value="His_Pase_superF_clade-1"/>
</dbReference>
<evidence type="ECO:0000313" key="2">
    <source>
        <dbReference type="Proteomes" id="UP000054851"/>
    </source>
</evidence>
<dbReference type="Proteomes" id="UP000054851">
    <property type="component" value="Unassembled WGS sequence"/>
</dbReference>
<organism evidence="1 2">
    <name type="scientific">Caballeronia hypogeia</name>
    <dbReference type="NCBI Taxonomy" id="1777140"/>
    <lineage>
        <taxon>Bacteria</taxon>
        <taxon>Pseudomonadati</taxon>
        <taxon>Pseudomonadota</taxon>
        <taxon>Betaproteobacteria</taxon>
        <taxon>Burkholderiales</taxon>
        <taxon>Burkholderiaceae</taxon>
        <taxon>Caballeronia</taxon>
    </lineage>
</organism>
<dbReference type="Pfam" id="PF00300">
    <property type="entry name" value="His_Phos_1"/>
    <property type="match status" value="1"/>
</dbReference>
<proteinExistence type="predicted"/>
<comment type="caution">
    <text evidence="1">The sequence shown here is derived from an EMBL/GenBank/DDBJ whole genome shotgun (WGS) entry which is preliminary data.</text>
</comment>
<dbReference type="InterPro" id="IPR029033">
    <property type="entry name" value="His_PPase_superfam"/>
</dbReference>
<accession>A0A158B4J5</accession>
<keyword evidence="2" id="KW-1185">Reference proteome</keyword>
<dbReference type="SUPFAM" id="SSF53254">
    <property type="entry name" value="Phosphoglycerate mutase-like"/>
    <property type="match status" value="1"/>
</dbReference>
<sequence length="191" mass="20901">MDIILLCHAATRAMKTGRFPTGDEPAEYDARAQVRAQTARVISGPARVARDTAGWIARSYEIIQEFDDIDYGRWRGQSIREVGEREQENMAAWLTDPHARPHGGESIAMLAARVPEGIARIVRIQNVVPRDRCIVVTHAIVVKVLVALAIGKPLSSVYAMNFAPLSSSVLSVEPETGAWTVGLPQTADRTS</sequence>
<dbReference type="STRING" id="1777140.AWB79_03179"/>
<reference evidence="1" key="1">
    <citation type="submission" date="2016-01" db="EMBL/GenBank/DDBJ databases">
        <authorList>
            <person name="Peeters C."/>
        </authorList>
    </citation>
    <scope>NUCLEOTIDE SEQUENCE</scope>
    <source>
        <strain evidence="1">LMG 29322</strain>
    </source>
</reference>
<gene>
    <name evidence="1" type="ORF">AWB79_03179</name>
</gene>
<protein>
    <submittedName>
        <fullName evidence="1">Phosphoglycerate mutase</fullName>
    </submittedName>
</protein>
<evidence type="ECO:0000313" key="1">
    <source>
        <dbReference type="EMBL" id="SAK65058.1"/>
    </source>
</evidence>